<dbReference type="AlphaFoldDB" id="A0AAN9FRB6"/>
<gene>
    <name evidence="1" type="ORF">RJT34_24783</name>
</gene>
<reference evidence="1 2" key="1">
    <citation type="submission" date="2024-01" db="EMBL/GenBank/DDBJ databases">
        <title>The genomes of 5 underutilized Papilionoideae crops provide insights into root nodulation and disease resistance.</title>
        <authorList>
            <person name="Yuan L."/>
        </authorList>
    </citation>
    <scope>NUCLEOTIDE SEQUENCE [LARGE SCALE GENOMIC DNA]</scope>
    <source>
        <strain evidence="1">LY-2023</strain>
        <tissue evidence="1">Leaf</tissue>
    </source>
</reference>
<proteinExistence type="predicted"/>
<protein>
    <submittedName>
        <fullName evidence="1">Uncharacterized protein</fullName>
    </submittedName>
</protein>
<evidence type="ECO:0000313" key="1">
    <source>
        <dbReference type="EMBL" id="KAK7279726.1"/>
    </source>
</evidence>
<accession>A0AAN9FRB6</accession>
<name>A0AAN9FRB6_CLITE</name>
<dbReference type="EMBL" id="JAYKXN010000006">
    <property type="protein sequence ID" value="KAK7279726.1"/>
    <property type="molecule type" value="Genomic_DNA"/>
</dbReference>
<sequence>MARARRHKLCGERDVDDRRRSDNRWLRMKIAKMRDSVWVDMAMYAGESGALCCMAKRNIAPELGDNETFCQSLHKGVVFSSQC</sequence>
<organism evidence="1 2">
    <name type="scientific">Clitoria ternatea</name>
    <name type="common">Butterfly pea</name>
    <dbReference type="NCBI Taxonomy" id="43366"/>
    <lineage>
        <taxon>Eukaryota</taxon>
        <taxon>Viridiplantae</taxon>
        <taxon>Streptophyta</taxon>
        <taxon>Embryophyta</taxon>
        <taxon>Tracheophyta</taxon>
        <taxon>Spermatophyta</taxon>
        <taxon>Magnoliopsida</taxon>
        <taxon>eudicotyledons</taxon>
        <taxon>Gunneridae</taxon>
        <taxon>Pentapetalae</taxon>
        <taxon>rosids</taxon>
        <taxon>fabids</taxon>
        <taxon>Fabales</taxon>
        <taxon>Fabaceae</taxon>
        <taxon>Papilionoideae</taxon>
        <taxon>50 kb inversion clade</taxon>
        <taxon>NPAAA clade</taxon>
        <taxon>indigoferoid/millettioid clade</taxon>
        <taxon>Phaseoleae</taxon>
        <taxon>Clitoria</taxon>
    </lineage>
</organism>
<dbReference type="Proteomes" id="UP001359559">
    <property type="component" value="Unassembled WGS sequence"/>
</dbReference>
<keyword evidence="2" id="KW-1185">Reference proteome</keyword>
<evidence type="ECO:0000313" key="2">
    <source>
        <dbReference type="Proteomes" id="UP001359559"/>
    </source>
</evidence>
<comment type="caution">
    <text evidence="1">The sequence shown here is derived from an EMBL/GenBank/DDBJ whole genome shotgun (WGS) entry which is preliminary data.</text>
</comment>